<keyword evidence="1" id="KW-1133">Transmembrane helix</keyword>
<keyword evidence="1" id="KW-0812">Transmembrane</keyword>
<feature type="transmembrane region" description="Helical" evidence="1">
    <location>
        <begin position="66"/>
        <end position="89"/>
    </location>
</feature>
<dbReference type="InterPro" id="IPR003660">
    <property type="entry name" value="HAMP_dom"/>
</dbReference>
<keyword evidence="1" id="KW-0472">Membrane</keyword>
<dbReference type="Proteomes" id="UP000250918">
    <property type="component" value="Unassembled WGS sequence"/>
</dbReference>
<accession>A0A855X4N4</accession>
<reference evidence="3 4" key="1">
    <citation type="journal article" date="2018" name="ISME J.">
        <title>A methanotrophic archaeon couples anaerobic oxidation of methane to Fe(III) reduction.</title>
        <authorList>
            <person name="Cai C."/>
            <person name="Leu A.O."/>
            <person name="Xie G.J."/>
            <person name="Guo J."/>
            <person name="Feng Y."/>
            <person name="Zhao J.X."/>
            <person name="Tyson G.W."/>
            <person name="Yuan Z."/>
            <person name="Hu S."/>
        </authorList>
    </citation>
    <scope>NUCLEOTIDE SEQUENCE [LARGE SCALE GENOMIC DNA]</scope>
    <source>
        <strain evidence="3">FeB_12</strain>
    </source>
</reference>
<organism evidence="3 4">
    <name type="scientific">candidate division GN15 bacterium</name>
    <dbReference type="NCBI Taxonomy" id="2072418"/>
    <lineage>
        <taxon>Bacteria</taxon>
        <taxon>candidate division GN15</taxon>
    </lineage>
</organism>
<evidence type="ECO:0000256" key="1">
    <source>
        <dbReference type="SAM" id="Phobius"/>
    </source>
</evidence>
<dbReference type="EMBL" id="PQAP01000001">
    <property type="protein sequence ID" value="PWB76408.1"/>
    <property type="molecule type" value="Genomic_DNA"/>
</dbReference>
<dbReference type="GO" id="GO:0007165">
    <property type="term" value="P:signal transduction"/>
    <property type="evidence" value="ECO:0007669"/>
    <property type="project" value="InterPro"/>
</dbReference>
<dbReference type="AlphaFoldDB" id="A0A855X4N4"/>
<dbReference type="PROSITE" id="PS50885">
    <property type="entry name" value="HAMP"/>
    <property type="match status" value="1"/>
</dbReference>
<feature type="domain" description="HAMP" evidence="2">
    <location>
        <begin position="90"/>
        <end position="142"/>
    </location>
</feature>
<dbReference type="Gene3D" id="6.10.340.10">
    <property type="match status" value="1"/>
</dbReference>
<feature type="transmembrane region" description="Helical" evidence="1">
    <location>
        <begin position="21"/>
        <end position="43"/>
    </location>
</feature>
<name>A0A855X4N4_9BACT</name>
<sequence>MSHVAALNPPAESARSTRADLYLRAAILLMASIIICATLIIRYTDWQAGSFMAEFSSLLELGINTLLPYMISAVVAAITAVAIMAMLSARPTVDPPNRIVERLRRLVDGDLSTRVSINAEGSLREVSYELNRAVTTLNLQVTKIKLLNRQQWQSLCEIRSAVEAQNLPEAMRHIQNMEQNWTRIAEVEKSLNT</sequence>
<evidence type="ECO:0000313" key="4">
    <source>
        <dbReference type="Proteomes" id="UP000250918"/>
    </source>
</evidence>
<comment type="caution">
    <text evidence="3">The sequence shown here is derived from an EMBL/GenBank/DDBJ whole genome shotgun (WGS) entry which is preliminary data.</text>
</comment>
<evidence type="ECO:0000313" key="3">
    <source>
        <dbReference type="EMBL" id="PWB76408.1"/>
    </source>
</evidence>
<dbReference type="GO" id="GO:0016020">
    <property type="term" value="C:membrane"/>
    <property type="evidence" value="ECO:0007669"/>
    <property type="project" value="InterPro"/>
</dbReference>
<proteinExistence type="predicted"/>
<evidence type="ECO:0000259" key="2">
    <source>
        <dbReference type="PROSITE" id="PS50885"/>
    </source>
</evidence>
<protein>
    <recommendedName>
        <fullName evidence="2">HAMP domain-containing protein</fullName>
    </recommendedName>
</protein>
<gene>
    <name evidence="3" type="ORF">C3F09_00110</name>
</gene>